<feature type="compositionally biased region" description="Low complexity" evidence="5">
    <location>
        <begin position="629"/>
        <end position="646"/>
    </location>
</feature>
<sequence>MWPWRRKQPAPQPPPAPARPPHPHQHVEERDELQKETHSSWLADACHEYEYEELMRATNNWSPTHKLGQGSSGSVYGGVLETGPDVAIKVIDLQSLYDSGFNQEVKVLSKLRHPHLVLLMGWAQNGDKRFLVYERLSMDLQQRMANSSIPYPWKDRLKNLFECAQALAHLHKSKPKIFHRDIKTPNILLDSAGRAKLADFGLACATSEHSIQHVITKGTPGYADPQYQQTHYYGEHTEMYAFGMVLLEILIARPPARVAPRPRAPPILLRDEMNIFNKEEVMQTVDQRAGWPPAVASQVYDLVTQCIADDFSQRLSALAVLRELRTLLHADPNGGPEAPLGIPSTSMTSFGQMVAGNPSASASMSMAPNGSPSNRNPPMGVGPGMPLPFNPQAQQQQPLFPHAQGSPHGQGGGVAFFVPHSGATPQMHPGRPVPGHSMIPSPHHEGAHSPTGQAQASGAFRPPFPPGAYPQHSPHAHYQQQAQMAAQQGRPSNPQVPFLTGDRGGHGQPGPGVPPGPFVARGPVVPAGGGMPLQRSDTGGRSRRSSGSGVSRPTGEALMKRLRQSNPFRPGGARGPQSADDPPLFTLTLVGKEALNVPPEARTIYGPPLSLIARACRHQKENVERLIAQQQQREGGEGQQQQQNQRWPPPEVYRPDSIDFGRITELFVEVYEPYLLSDDPLITDPRDSVATEGGGVAGNAEFRRAGSASSSSSSISAPSFLTKKEAFAQWYNTISRIHASIDLLPVPAEFCDVKHRPSGQFFTIPGIHSYCYIPVLHVRGSGGVVITGTYYPVNSCKELDNRDLVALAFEPEHPEQITQSPAGEHRTSVKVKRTHFVFSFLSDVMVDRGERVSPPPGAPLMPDPSEADSFTEDGRPQPNAFQAFFQGLFGMDSGTKEKKNSPKREAKKAKKKEKGGGSPAKGAKATEKGGEGGDGEKAKDKDSKRGPADQKPGRANGDAGSSPLSGQQNKPRSSEDAQEAPSRARQIAAATGVRSSVSPERHQGDPDALDLSEGDCYLRSPGGVGGGKGTERGGQQRDGPIPLPRLPSTSERDRIGSADLDNLSLSGLLSSIGGNSAGGNRLSTASGVAGALGGEGEGTPGLGFSISVPVASRPSVGAHSGTPASISETSPSGRSKHAPQANTGVQPRVASGLGDSIVPPPESDGSEDVVVRSGGWTSPPEAVGGGTEGGGEEQPEDDDVGLRMAAGLPWRMHSNETLIHPGFDPEADGLARVADIPNASRMEPIGEEGEEDEDGYGGGSVVGGGGRSPPPATHLQSSEAGSTRRLQPVNSAGTSGGARSSGSPQGGRASEAPGPFPQSPDFPATATAGGRTSSAKTTGSPEAAIGFGFDPGRTSVASRGPGPAGRFSQAAAGGWSSGQSDPGAPPATVSVFPDGGQRLGTGSRPGTRSDRRLPSPGGSWATEPAGGGKTSPLCLSPASRESPTARAYAEAGGFGGVANGQRVSETSPSVIMSQEEPVEGPGVQKTGSTVAGMEGGGSRSGEIGGEVRNVPGGPPRSSAGASSSVLPPWAGDLFDRTGEEEEMEEDALALAVDQHSGGDEQRDLSVRSFEVGMLGDRRMFDDDSPQSRHSTASMKAPTTGGGSSPQHKGGNRGGRGVTGRHRVWDS</sequence>
<feature type="compositionally biased region" description="Polar residues" evidence="5">
    <location>
        <begin position="962"/>
        <end position="971"/>
    </location>
</feature>
<feature type="region of interest" description="Disordered" evidence="5">
    <location>
        <begin position="628"/>
        <end position="654"/>
    </location>
</feature>
<dbReference type="InterPro" id="IPR017441">
    <property type="entry name" value="Protein_kinase_ATP_BS"/>
</dbReference>
<keyword evidence="1 4" id="KW-0547">Nucleotide-binding</keyword>
<feature type="region of interest" description="Disordered" evidence="5">
    <location>
        <begin position="1"/>
        <end position="37"/>
    </location>
</feature>
<dbReference type="PANTHER" id="PTHR45647">
    <property type="entry name" value="OS02G0152300 PROTEIN"/>
    <property type="match status" value="1"/>
</dbReference>
<feature type="region of interest" description="Disordered" evidence="5">
    <location>
        <begin position="891"/>
        <end position="1626"/>
    </location>
</feature>
<feature type="binding site" evidence="4">
    <location>
        <position position="89"/>
    </location>
    <ligand>
        <name>ATP</name>
        <dbReference type="ChEBI" id="CHEBI:30616"/>
    </ligand>
</feature>
<feature type="compositionally biased region" description="Low complexity" evidence="5">
    <location>
        <begin position="535"/>
        <end position="555"/>
    </location>
</feature>
<feature type="compositionally biased region" description="Acidic residues" evidence="5">
    <location>
        <begin position="1538"/>
        <end position="1547"/>
    </location>
</feature>
<dbReference type="GO" id="GO:0004672">
    <property type="term" value="F:protein kinase activity"/>
    <property type="evidence" value="ECO:0007669"/>
    <property type="project" value="InterPro"/>
</dbReference>
<feature type="compositionally biased region" description="Basic and acidic residues" evidence="5">
    <location>
        <begin position="1556"/>
        <end position="1565"/>
    </location>
</feature>
<proteinExistence type="predicted"/>
<organism evidence="7">
    <name type="scientific">Chromera velia CCMP2878</name>
    <dbReference type="NCBI Taxonomy" id="1169474"/>
    <lineage>
        <taxon>Eukaryota</taxon>
        <taxon>Sar</taxon>
        <taxon>Alveolata</taxon>
        <taxon>Colpodellida</taxon>
        <taxon>Chromeraceae</taxon>
        <taxon>Chromera</taxon>
    </lineage>
</organism>
<feature type="compositionally biased region" description="Acidic residues" evidence="5">
    <location>
        <begin position="1245"/>
        <end position="1255"/>
    </location>
</feature>
<gene>
    <name evidence="7" type="ORF">Cvel_10647</name>
</gene>
<feature type="compositionally biased region" description="Pro residues" evidence="5">
    <location>
        <begin position="853"/>
        <end position="862"/>
    </location>
</feature>
<dbReference type="SMART" id="SM00220">
    <property type="entry name" value="S_TKc"/>
    <property type="match status" value="1"/>
</dbReference>
<dbReference type="GO" id="GO:0005524">
    <property type="term" value="F:ATP binding"/>
    <property type="evidence" value="ECO:0007669"/>
    <property type="project" value="UniProtKB-UniRule"/>
</dbReference>
<evidence type="ECO:0000256" key="4">
    <source>
        <dbReference type="PROSITE-ProRule" id="PRU10141"/>
    </source>
</evidence>
<evidence type="ECO:0000256" key="2">
    <source>
        <dbReference type="ARBA" id="ARBA00022786"/>
    </source>
</evidence>
<dbReference type="PROSITE" id="PS00107">
    <property type="entry name" value="PROTEIN_KINASE_ATP"/>
    <property type="match status" value="1"/>
</dbReference>
<dbReference type="Pfam" id="PF00069">
    <property type="entry name" value="Pkinase"/>
    <property type="match status" value="1"/>
</dbReference>
<feature type="compositionally biased region" description="Low complexity" evidence="5">
    <location>
        <begin position="1324"/>
        <end position="1340"/>
    </location>
</feature>
<dbReference type="PROSITE" id="PS00108">
    <property type="entry name" value="PROTEIN_KINASE_ST"/>
    <property type="match status" value="1"/>
</dbReference>
<dbReference type="InterPro" id="IPR051348">
    <property type="entry name" value="U-box_ubiquitin_ligases"/>
</dbReference>
<keyword evidence="3 4" id="KW-0067">ATP-binding</keyword>
<dbReference type="Gene3D" id="1.10.510.10">
    <property type="entry name" value="Transferase(Phosphotransferase) domain 1"/>
    <property type="match status" value="1"/>
</dbReference>
<feature type="compositionally biased region" description="Low complexity" evidence="5">
    <location>
        <begin position="1291"/>
        <end position="1303"/>
    </location>
</feature>
<feature type="compositionally biased region" description="Low complexity" evidence="5">
    <location>
        <begin position="1057"/>
        <end position="1074"/>
    </location>
</feature>
<dbReference type="VEuPathDB" id="CryptoDB:Cvel_10647"/>
<reference evidence="7" key="1">
    <citation type="submission" date="2014-11" db="EMBL/GenBank/DDBJ databases">
        <authorList>
            <person name="Otto D Thomas"/>
            <person name="Naeem Raeece"/>
        </authorList>
    </citation>
    <scope>NUCLEOTIDE SEQUENCE</scope>
</reference>
<feature type="compositionally biased region" description="Polar residues" evidence="5">
    <location>
        <begin position="1122"/>
        <end position="1133"/>
    </location>
</feature>
<dbReference type="PANTHER" id="PTHR45647:SF139">
    <property type="entry name" value="OS02G0152300 PROTEIN"/>
    <property type="match status" value="1"/>
</dbReference>
<feature type="compositionally biased region" description="Gly residues" evidence="5">
    <location>
        <begin position="1256"/>
        <end position="1267"/>
    </location>
</feature>
<feature type="compositionally biased region" description="Basic and acidic residues" evidence="5">
    <location>
        <begin position="25"/>
        <end position="37"/>
    </location>
</feature>
<dbReference type="EMBL" id="CDMZ01004957">
    <property type="protein sequence ID" value="CEM51473.1"/>
    <property type="molecule type" value="Genomic_DNA"/>
</dbReference>
<feature type="compositionally biased region" description="Gly residues" evidence="5">
    <location>
        <begin position="1493"/>
        <end position="1504"/>
    </location>
</feature>
<dbReference type="PROSITE" id="PS50011">
    <property type="entry name" value="PROTEIN_KINASE_DOM"/>
    <property type="match status" value="1"/>
</dbReference>
<feature type="region of interest" description="Disordered" evidence="5">
    <location>
        <begin position="330"/>
        <end position="557"/>
    </location>
</feature>
<feature type="region of interest" description="Disordered" evidence="5">
    <location>
        <begin position="565"/>
        <end position="584"/>
    </location>
</feature>
<feature type="compositionally biased region" description="Acidic residues" evidence="5">
    <location>
        <begin position="1190"/>
        <end position="1199"/>
    </location>
</feature>
<dbReference type="SUPFAM" id="SSF56112">
    <property type="entry name" value="Protein kinase-like (PK-like)"/>
    <property type="match status" value="1"/>
</dbReference>
<feature type="region of interest" description="Disordered" evidence="5">
    <location>
        <begin position="849"/>
        <end position="878"/>
    </location>
</feature>
<dbReference type="InterPro" id="IPR011009">
    <property type="entry name" value="Kinase-like_dom_sf"/>
</dbReference>
<dbReference type="InterPro" id="IPR000719">
    <property type="entry name" value="Prot_kinase_dom"/>
</dbReference>
<feature type="compositionally biased region" description="Basic and acidic residues" evidence="5">
    <location>
        <begin position="894"/>
        <end position="904"/>
    </location>
</feature>
<dbReference type="InterPro" id="IPR008271">
    <property type="entry name" value="Ser/Thr_kinase_AS"/>
</dbReference>
<dbReference type="Gene3D" id="3.30.200.20">
    <property type="entry name" value="Phosphorylase Kinase, domain 1"/>
    <property type="match status" value="1"/>
</dbReference>
<accession>A0A0G4I3N9</accession>
<protein>
    <recommendedName>
        <fullName evidence="6">Protein kinase domain-containing protein</fullName>
    </recommendedName>
</protein>
<feature type="compositionally biased region" description="Low complexity" evidence="5">
    <location>
        <begin position="1515"/>
        <end position="1528"/>
    </location>
</feature>
<feature type="domain" description="Protein kinase" evidence="6">
    <location>
        <begin position="61"/>
        <end position="328"/>
    </location>
</feature>
<feature type="compositionally biased region" description="Polar residues" evidence="5">
    <location>
        <begin position="1461"/>
        <end position="1472"/>
    </location>
</feature>
<feature type="compositionally biased region" description="Pro residues" evidence="5">
    <location>
        <begin position="10"/>
        <end position="20"/>
    </location>
</feature>
<feature type="compositionally biased region" description="Low complexity" evidence="5">
    <location>
        <begin position="479"/>
        <end position="488"/>
    </location>
</feature>
<evidence type="ECO:0000313" key="7">
    <source>
        <dbReference type="EMBL" id="CEM51473.1"/>
    </source>
</evidence>
<evidence type="ECO:0000259" key="6">
    <source>
        <dbReference type="PROSITE" id="PS50011"/>
    </source>
</evidence>
<feature type="compositionally biased region" description="Basic and acidic residues" evidence="5">
    <location>
        <begin position="924"/>
        <end position="952"/>
    </location>
</feature>
<evidence type="ECO:0000256" key="3">
    <source>
        <dbReference type="ARBA" id="ARBA00022840"/>
    </source>
</evidence>
<keyword evidence="2" id="KW-0833">Ubl conjugation pathway</keyword>
<evidence type="ECO:0000256" key="1">
    <source>
        <dbReference type="ARBA" id="ARBA00022741"/>
    </source>
</evidence>
<name>A0A0G4I3N9_9ALVE</name>
<feature type="compositionally biased region" description="Low complexity" evidence="5">
    <location>
        <begin position="355"/>
        <end position="379"/>
    </location>
</feature>
<feature type="compositionally biased region" description="Gly residues" evidence="5">
    <location>
        <begin position="1090"/>
        <end position="1101"/>
    </location>
</feature>
<feature type="compositionally biased region" description="Polar residues" evidence="5">
    <location>
        <begin position="1274"/>
        <end position="1290"/>
    </location>
</feature>
<evidence type="ECO:0000256" key="5">
    <source>
        <dbReference type="SAM" id="MobiDB-lite"/>
    </source>
</evidence>